<keyword evidence="2 4" id="KW-0378">Hydrolase</keyword>
<dbReference type="PANTHER" id="PTHR22925:SF3">
    <property type="entry name" value="GLYCOSYL HYDROLASE FAMILY PROTEIN 43"/>
    <property type="match status" value="1"/>
</dbReference>
<evidence type="ECO:0000256" key="4">
    <source>
        <dbReference type="RuleBase" id="RU361187"/>
    </source>
</evidence>
<dbReference type="AlphaFoldDB" id="A0A1R3T829"/>
<evidence type="ECO:0000256" key="3">
    <source>
        <dbReference type="ARBA" id="ARBA00023295"/>
    </source>
</evidence>
<dbReference type="STRING" id="1642647.PSM36_0908"/>
<organism evidence="5 6">
    <name type="scientific">Proteiniphilum saccharofermentans</name>
    <dbReference type="NCBI Taxonomy" id="1642647"/>
    <lineage>
        <taxon>Bacteria</taxon>
        <taxon>Pseudomonadati</taxon>
        <taxon>Bacteroidota</taxon>
        <taxon>Bacteroidia</taxon>
        <taxon>Bacteroidales</taxon>
        <taxon>Dysgonomonadaceae</taxon>
        <taxon>Proteiniphilum</taxon>
    </lineage>
</organism>
<dbReference type="RefSeq" id="WP_076929226.1">
    <property type="nucleotide sequence ID" value="NZ_LT605205.1"/>
</dbReference>
<dbReference type="SUPFAM" id="SSF75005">
    <property type="entry name" value="Arabinanase/levansucrase/invertase"/>
    <property type="match status" value="1"/>
</dbReference>
<dbReference type="CDD" id="cd18825">
    <property type="entry name" value="GH43_CtGH43-like"/>
    <property type="match status" value="1"/>
</dbReference>
<dbReference type="GO" id="GO:0005975">
    <property type="term" value="P:carbohydrate metabolic process"/>
    <property type="evidence" value="ECO:0007669"/>
    <property type="project" value="InterPro"/>
</dbReference>
<dbReference type="Gene3D" id="2.115.10.20">
    <property type="entry name" value="Glycosyl hydrolase domain, family 43"/>
    <property type="match status" value="1"/>
</dbReference>
<dbReference type="EC" id="3.2.1.72" evidence="5"/>
<dbReference type="GO" id="GO:0033914">
    <property type="term" value="F:xylan 1,3-beta-xylosidase activity"/>
    <property type="evidence" value="ECO:0007669"/>
    <property type="project" value="UniProtKB-EC"/>
</dbReference>
<accession>A0A1R3T829</accession>
<keyword evidence="3 4" id="KW-0326">Glycosidase</keyword>
<dbReference type="EMBL" id="LT605205">
    <property type="protein sequence ID" value="SCD19734.1"/>
    <property type="molecule type" value="Genomic_DNA"/>
</dbReference>
<name>A0A1R3T829_9BACT</name>
<gene>
    <name evidence="5" type="ORF">PSM36_0908</name>
</gene>
<sequence>MLKSIRKEVLQANPGLVKYCLLIFTLASYIYACTQSQKEGAEIIPGIIWYDTEGNPINAHGGGIMYHEGTYYWYGEYKGDSTYRLEWVTTWECWRADAGGVSCYSSKDLLNWKFEGVVLPSTPHDTISDLHPSQVIERPKVIYNDKTKKFVMWMHIESPDYEKAHAGVAISDTPTGQFTYLGSFKPNGNDSRDQTVFKDDDGRAYHIYSSEWNKTLYIGLLNDEYTQHTGKYTRNFINLSREAPAVFRHEGKYYLISSGCTGWDPNVAECAVADSLLGEWQIIGNPCVGKDADSTFFAQSTFVLPVAGRKDTYIAMFDRWNKTNLIDSRYVWLPLTFKDGKPVIEWKDKWTLD</sequence>
<evidence type="ECO:0000313" key="6">
    <source>
        <dbReference type="Proteomes" id="UP000187464"/>
    </source>
</evidence>
<comment type="similarity">
    <text evidence="1 4">Belongs to the glycosyl hydrolase 43 family.</text>
</comment>
<dbReference type="Pfam" id="PF04616">
    <property type="entry name" value="Glyco_hydro_43"/>
    <property type="match status" value="1"/>
</dbReference>
<keyword evidence="6" id="KW-1185">Reference proteome</keyword>
<dbReference type="PANTHER" id="PTHR22925">
    <property type="entry name" value="GLYCOSYL HYDROLASE 43 FAMILY MEMBER"/>
    <property type="match status" value="1"/>
</dbReference>
<evidence type="ECO:0000313" key="5">
    <source>
        <dbReference type="EMBL" id="SCD19734.1"/>
    </source>
</evidence>
<proteinExistence type="inferred from homology"/>
<dbReference type="KEGG" id="psac:PSM36_0908"/>
<dbReference type="InterPro" id="IPR006710">
    <property type="entry name" value="Glyco_hydro_43"/>
</dbReference>
<dbReference type="InterPro" id="IPR023296">
    <property type="entry name" value="Glyco_hydro_beta-prop_sf"/>
</dbReference>
<evidence type="ECO:0000256" key="1">
    <source>
        <dbReference type="ARBA" id="ARBA00009865"/>
    </source>
</evidence>
<protein>
    <submittedName>
        <fullName evidence="5">Xylan 1,3-beta-xylosidase</fullName>
        <ecNumber evidence="5">3.2.1.72</ecNumber>
    </submittedName>
</protein>
<dbReference type="Proteomes" id="UP000187464">
    <property type="component" value="Chromosome I"/>
</dbReference>
<reference evidence="5 6" key="1">
    <citation type="submission" date="2016-08" db="EMBL/GenBank/DDBJ databases">
        <authorList>
            <person name="Seilhamer J.J."/>
        </authorList>
    </citation>
    <scope>NUCLEOTIDE SEQUENCE [LARGE SCALE GENOMIC DNA]</scope>
    <source>
        <strain evidence="5">M3/6</strain>
    </source>
</reference>
<evidence type="ECO:0000256" key="2">
    <source>
        <dbReference type="ARBA" id="ARBA00022801"/>
    </source>
</evidence>